<organism evidence="10 11">
    <name type="scientific">Streptomyces sviceus (strain ATCC 29083 / DSM 924 / JCM 4929 / NBRC 13980 / NCIMB 11184 / NRRL 5439 / UC 5370)</name>
    <dbReference type="NCBI Taxonomy" id="463191"/>
    <lineage>
        <taxon>Bacteria</taxon>
        <taxon>Bacillati</taxon>
        <taxon>Actinomycetota</taxon>
        <taxon>Actinomycetes</taxon>
        <taxon>Kitasatosporales</taxon>
        <taxon>Streptomycetaceae</taxon>
        <taxon>Streptomyces</taxon>
    </lineage>
</organism>
<dbReference type="SUPFAM" id="SSF51905">
    <property type="entry name" value="FAD/NAD(P)-binding domain"/>
    <property type="match status" value="1"/>
</dbReference>
<evidence type="ECO:0000256" key="8">
    <source>
        <dbReference type="SAM" id="MobiDB-lite"/>
    </source>
</evidence>
<dbReference type="InterPro" id="IPR019845">
    <property type="entry name" value="Squalene/phytoene_synthase_CS"/>
</dbReference>
<dbReference type="Gene3D" id="3.50.50.60">
    <property type="entry name" value="FAD/NAD(P)-binding domain"/>
    <property type="match status" value="2"/>
</dbReference>
<comment type="similarity">
    <text evidence="7">Belongs to the carotenoid/retinoid oxidoreductase family.</text>
</comment>
<dbReference type="eggNOG" id="COG1233">
    <property type="taxonomic scope" value="Bacteria"/>
</dbReference>
<gene>
    <name evidence="10" type="ORF">SSEG_10461</name>
</gene>
<dbReference type="InterPro" id="IPR002937">
    <property type="entry name" value="Amino_oxidase"/>
</dbReference>
<dbReference type="HOGENOM" id="CLU_340068_0_0_11"/>
<proteinExistence type="inferred from homology"/>
<dbReference type="Gene3D" id="1.10.600.10">
    <property type="entry name" value="Farnesyl Diphosphate Synthase"/>
    <property type="match status" value="1"/>
</dbReference>
<dbReference type="PANTHER" id="PTHR43734:SF1">
    <property type="entry name" value="PHYTOENE DESATURASE"/>
    <property type="match status" value="1"/>
</dbReference>
<keyword evidence="3" id="KW-0808">Transferase</keyword>
<feature type="compositionally biased region" description="Basic residues" evidence="8">
    <location>
        <begin position="475"/>
        <end position="494"/>
    </location>
</feature>
<feature type="compositionally biased region" description="Basic residues" evidence="8">
    <location>
        <begin position="448"/>
        <end position="465"/>
    </location>
</feature>
<dbReference type="GO" id="GO:0051996">
    <property type="term" value="F:squalene synthase [NAD(P)H] activity"/>
    <property type="evidence" value="ECO:0007669"/>
    <property type="project" value="InterPro"/>
</dbReference>
<dbReference type="AlphaFoldDB" id="D6XBX7"/>
<dbReference type="Pfam" id="PF00494">
    <property type="entry name" value="SQS_PSY"/>
    <property type="match status" value="1"/>
</dbReference>
<dbReference type="PROSITE" id="PS01045">
    <property type="entry name" value="SQUALEN_PHYTOEN_SYN_2"/>
    <property type="match status" value="1"/>
</dbReference>
<accession>D6XBX7</accession>
<comment type="similarity">
    <text evidence="2">Belongs to the phytoene/squalene synthase family.</text>
</comment>
<dbReference type="SFLD" id="SFLDG01212">
    <property type="entry name" value="Phytoene_synthase_like"/>
    <property type="match status" value="1"/>
</dbReference>
<feature type="domain" description="Amine oxidase" evidence="9">
    <location>
        <begin position="7"/>
        <end position="364"/>
    </location>
</feature>
<dbReference type="eggNOG" id="COG1562">
    <property type="taxonomic scope" value="Bacteria"/>
</dbReference>
<feature type="region of interest" description="Disordered" evidence="8">
    <location>
        <begin position="374"/>
        <end position="424"/>
    </location>
</feature>
<evidence type="ECO:0000256" key="1">
    <source>
        <dbReference type="ARBA" id="ARBA00004684"/>
    </source>
</evidence>
<dbReference type="Proteomes" id="UP000002785">
    <property type="component" value="Chromosome"/>
</dbReference>
<protein>
    <submittedName>
        <fullName evidence="10">Phytoene synthase</fullName>
    </submittedName>
</protein>
<dbReference type="InterPro" id="IPR033904">
    <property type="entry name" value="Trans_IPPS_HH"/>
</dbReference>
<comment type="cofactor">
    <cofactor evidence="6">
        <name>ATP</name>
        <dbReference type="ChEBI" id="CHEBI:30616"/>
    </cofactor>
</comment>
<sequence>MVVGAGLSGLSAALHLLGAGRRVTLVEREASPGGRAGRTVRGGYHLDTGPTVLTMPHLADEAFAAVGDSLDARVELVPLHPAYRARFADASTLDVHTGAAAMEAEIERFAGAREAAGYRRLRAWLERLYRVQMRRFIDADFDSPLQLLHPDLARLAALGGFGRLDARIGRFLHDERLRRVFSFQSLYAGVAPERALAAYAVIAYMDTVAGVWFPRGGMHALPRAMADAAADAGADLRFGQPVTRLERSGERITAVVTDTDRIACDAVVLTPDLPVTYRLLGRAPRRPVGLRFSPSAVILHVGTDRTWPGLAHHTISFGAAWRRTFRELTESGRLMSDPSLLVTRPTATDPSLAPPGRHLHYILAPCPNTSLGPDAADWSELGPALPRQPAHGTGTARPRRPRRRRRGGVPGHSGRLAGPGPCGRLALLRRPHLRADRAVPAAQPGARHGQRGARRVRHHPRRRRADRPAVGQARRGPHHRRCPPRPAAPRRTRIPGREAGMTDRELDAAGVTDPALRQAYTRCRRLNARHGKTYFLATRLLPVARRPAVHALYGFARWADDIVDTLDGTITTAERAEQLTLLQHQLEAGLRTGDSAEPVVRALADTALRYAIDHRHFADFMTAMRADLDITGYATYADLRTYTYGSAEVIGLQMLPVLGTVVPREEAAPHAAALGVAFQLTNFLRDVGEDLDRGRVYLPADLLDAHGVDRRLLRWSRATGRPDRRITAALREFERLTRALYREAAPGLAMLDPVSRPCIRTAFVLYGAILDAVAADGYRSVQRRAVVPGHRRAAVALDGLVRVAAARLRHGTAGDRAAPSPGTATDMSSPMRRIA</sequence>
<dbReference type="CDD" id="cd00683">
    <property type="entry name" value="Trans_IPPS_HH"/>
    <property type="match status" value="1"/>
</dbReference>
<dbReference type="SFLD" id="SFLDS00005">
    <property type="entry name" value="Isoprenoid_Synthase_Type_I"/>
    <property type="match status" value="1"/>
</dbReference>
<dbReference type="InterPro" id="IPR036188">
    <property type="entry name" value="FAD/NAD-bd_sf"/>
</dbReference>
<dbReference type="SUPFAM" id="SSF48576">
    <property type="entry name" value="Terpenoid synthases"/>
    <property type="match status" value="1"/>
</dbReference>
<comment type="pathway">
    <text evidence="1">Carotenoid biosynthesis; phytoene biosynthesis.</text>
</comment>
<feature type="region of interest" description="Disordered" evidence="8">
    <location>
        <begin position="437"/>
        <end position="494"/>
    </location>
</feature>
<keyword evidence="4 7" id="KW-0125">Carotenoid biosynthesis</keyword>
<dbReference type="NCBIfam" id="TIGR02734">
    <property type="entry name" value="crtI_fam"/>
    <property type="match status" value="1"/>
</dbReference>
<dbReference type="SFLD" id="SFLDG01018">
    <property type="entry name" value="Squalene/Phytoene_Synthase_Lik"/>
    <property type="match status" value="1"/>
</dbReference>
<dbReference type="GO" id="GO:0016491">
    <property type="term" value="F:oxidoreductase activity"/>
    <property type="evidence" value="ECO:0007669"/>
    <property type="project" value="UniProtKB-KW"/>
</dbReference>
<evidence type="ECO:0000256" key="5">
    <source>
        <dbReference type="ARBA" id="ARBA00023002"/>
    </source>
</evidence>
<dbReference type="FunFam" id="1.10.600.10:FF:000020">
    <property type="entry name" value="Phytoene synthase"/>
    <property type="match status" value="1"/>
</dbReference>
<reference evidence="10" key="1">
    <citation type="submission" date="2009-10" db="EMBL/GenBank/DDBJ databases">
        <title>The genome sequence of Streptomyces sviceus strain ATCC 29083.</title>
        <authorList>
            <consortium name="The Broad Institute Genome Sequencing Platform"/>
            <consortium name="Broad Institute Microbial Sequencing Center"/>
            <person name="Fischbach M."/>
            <person name="Godfrey P."/>
            <person name="Ward D."/>
            <person name="Young S."/>
            <person name="Zeng Q."/>
            <person name="Koehrsen M."/>
            <person name="Alvarado L."/>
            <person name="Berlin A.M."/>
            <person name="Bochicchio J."/>
            <person name="Borenstein D."/>
            <person name="Chapman S.B."/>
            <person name="Chen Z."/>
            <person name="Engels R."/>
            <person name="Freedman E."/>
            <person name="Gellesch M."/>
            <person name="Goldberg J."/>
            <person name="Griggs A."/>
            <person name="Gujja S."/>
            <person name="Heilman E.R."/>
            <person name="Heiman D.I."/>
            <person name="Hepburn T.A."/>
            <person name="Howarth C."/>
            <person name="Jen D."/>
            <person name="Larson L."/>
            <person name="Lewis B."/>
            <person name="Mehta T."/>
            <person name="Park D."/>
            <person name="Pearson M."/>
            <person name="Richards J."/>
            <person name="Roberts A."/>
            <person name="Saif S."/>
            <person name="Shea T.D."/>
            <person name="Shenoy N."/>
            <person name="Sisk P."/>
            <person name="Stolte C."/>
            <person name="Sykes S.N."/>
            <person name="Thomson T."/>
            <person name="Walk T."/>
            <person name="White J."/>
            <person name="Yandava C."/>
            <person name="Straight P."/>
            <person name="Clardy J."/>
            <person name="Hung D."/>
            <person name="Kolter R."/>
            <person name="Mekalanos J."/>
            <person name="Walker S."/>
            <person name="Walsh C.T."/>
            <person name="Wieland-Brown L.C."/>
            <person name="Haas B."/>
            <person name="Nusbaum C."/>
            <person name="Birren B."/>
        </authorList>
    </citation>
    <scope>NUCLEOTIDE SEQUENCE [LARGE SCALE GENOMIC DNA]</scope>
    <source>
        <strain evidence="10">ATCC 29083</strain>
    </source>
</reference>
<evidence type="ECO:0000256" key="2">
    <source>
        <dbReference type="ARBA" id="ARBA00006251"/>
    </source>
</evidence>
<evidence type="ECO:0000313" key="10">
    <source>
        <dbReference type="EMBL" id="EFH28250.1"/>
    </source>
</evidence>
<dbReference type="GO" id="GO:0004311">
    <property type="term" value="F:geranylgeranyl diphosphate synthase activity"/>
    <property type="evidence" value="ECO:0007669"/>
    <property type="project" value="InterPro"/>
</dbReference>
<keyword evidence="11" id="KW-1185">Reference proteome</keyword>
<dbReference type="EMBL" id="CM000951">
    <property type="protein sequence ID" value="EFH28250.1"/>
    <property type="molecule type" value="Genomic_DNA"/>
</dbReference>
<evidence type="ECO:0000313" key="11">
    <source>
        <dbReference type="Proteomes" id="UP000002785"/>
    </source>
</evidence>
<evidence type="ECO:0000256" key="6">
    <source>
        <dbReference type="ARBA" id="ARBA00053028"/>
    </source>
</evidence>
<evidence type="ECO:0000259" key="9">
    <source>
        <dbReference type="Pfam" id="PF01593"/>
    </source>
</evidence>
<evidence type="ECO:0000256" key="3">
    <source>
        <dbReference type="ARBA" id="ARBA00022679"/>
    </source>
</evidence>
<dbReference type="Pfam" id="PF01593">
    <property type="entry name" value="Amino_oxidase"/>
    <property type="match status" value="1"/>
</dbReference>
<name>D6XBX7_STRX2</name>
<evidence type="ECO:0000256" key="4">
    <source>
        <dbReference type="ARBA" id="ARBA00022746"/>
    </source>
</evidence>
<dbReference type="UniPathway" id="UPA00799"/>
<feature type="region of interest" description="Disordered" evidence="8">
    <location>
        <begin position="811"/>
        <end position="835"/>
    </location>
</feature>
<dbReference type="InterPro" id="IPR014105">
    <property type="entry name" value="Carotenoid/retinoid_OxRdtase"/>
</dbReference>
<dbReference type="GO" id="GO:0016117">
    <property type="term" value="P:carotenoid biosynthetic process"/>
    <property type="evidence" value="ECO:0007669"/>
    <property type="project" value="UniProtKB-KW"/>
</dbReference>
<dbReference type="InterPro" id="IPR044843">
    <property type="entry name" value="Trans_IPPS_bact-type"/>
</dbReference>
<dbReference type="PANTHER" id="PTHR43734">
    <property type="entry name" value="PHYTOENE DESATURASE"/>
    <property type="match status" value="1"/>
</dbReference>
<dbReference type="InterPro" id="IPR008949">
    <property type="entry name" value="Isoprenoid_synthase_dom_sf"/>
</dbReference>
<dbReference type="InterPro" id="IPR002060">
    <property type="entry name" value="Squ/phyt_synthse"/>
</dbReference>
<feature type="compositionally biased region" description="Basic residues" evidence="8">
    <location>
        <begin position="397"/>
        <end position="407"/>
    </location>
</feature>
<keyword evidence="5 7" id="KW-0560">Oxidoreductase</keyword>
<evidence type="ECO:0000256" key="7">
    <source>
        <dbReference type="RuleBase" id="RU362075"/>
    </source>
</evidence>